<dbReference type="AlphaFoldDB" id="Q2K906"/>
<gene>
    <name evidence="1" type="ordered locus">RHE_CH01894</name>
</gene>
<reference evidence="1 2" key="1">
    <citation type="journal article" date="2006" name="Proc. Natl. Acad. Sci. U.S.A.">
        <title>The partitioned Rhizobium etli genome: genetic and metabolic redundancy in seven interacting replicons.</title>
        <authorList>
            <person name="Gonzalez V."/>
            <person name="Santamaria R.I."/>
            <person name="Bustos P."/>
            <person name="Hernandez-Gonzalez I."/>
            <person name="Medrano-Soto A."/>
            <person name="Moreno-Hagelsieb G."/>
            <person name="Janga S.C."/>
            <person name="Ramirez M.A."/>
            <person name="Jimenez-Jacinto V."/>
            <person name="Collado-Vides J."/>
            <person name="Davila G."/>
        </authorList>
    </citation>
    <scope>NUCLEOTIDE SEQUENCE [LARGE SCALE GENOMIC DNA]</scope>
    <source>
        <strain evidence="2">ATCC 51251 / DSM 11541 / JCM 21823 / NBRC 15573 / CFN 42</strain>
    </source>
</reference>
<organism evidence="1 2">
    <name type="scientific">Rhizobium etli (strain ATCC 51251 / DSM 11541 / JCM 21823 / NBRC 15573 / CFN 42)</name>
    <dbReference type="NCBI Taxonomy" id="347834"/>
    <lineage>
        <taxon>Bacteria</taxon>
        <taxon>Pseudomonadati</taxon>
        <taxon>Pseudomonadota</taxon>
        <taxon>Alphaproteobacteria</taxon>
        <taxon>Hyphomicrobiales</taxon>
        <taxon>Rhizobiaceae</taxon>
        <taxon>Rhizobium/Agrobacterium group</taxon>
        <taxon>Rhizobium</taxon>
    </lineage>
</organism>
<dbReference type="Proteomes" id="UP000001936">
    <property type="component" value="Chromosome"/>
</dbReference>
<keyword evidence="2" id="KW-1185">Reference proteome</keyword>
<evidence type="ECO:0000313" key="1">
    <source>
        <dbReference type="EMBL" id="ABC90680.1"/>
    </source>
</evidence>
<name>Q2K906_RHIEC</name>
<dbReference type="HOGENOM" id="CLU_2047804_0_0_5"/>
<dbReference type="EMBL" id="CP000133">
    <property type="protein sequence ID" value="ABC90680.1"/>
    <property type="molecule type" value="Genomic_DNA"/>
</dbReference>
<sequence length="120" mass="13490">MRTSTDSRHRMYFHVISNFIELAAVDIDKMAAWLFAFAGRTGLIPLEGEFRFHVDRFAADIGLAGNGPLLPTPNEFGGHRPFEVDNLYLHMLAISKSFELVHSSLFGPCRKINRVGIHCS</sequence>
<dbReference type="KEGG" id="ret:RHE_CH01894"/>
<evidence type="ECO:0000313" key="2">
    <source>
        <dbReference type="Proteomes" id="UP000001936"/>
    </source>
</evidence>
<accession>Q2K906</accession>
<proteinExistence type="predicted"/>
<protein>
    <submittedName>
        <fullName evidence="1">Uncharacterized protein</fullName>
    </submittedName>
</protein>